<dbReference type="InterPro" id="IPR009914">
    <property type="entry name" value="DPM2"/>
</dbReference>
<dbReference type="PANTHER" id="PTHR15039">
    <property type="entry name" value="DOLICHOL PHOSPHATE-MANNOSE BIOSYNTHESIS REGULATORY PROTEIN"/>
    <property type="match status" value="1"/>
</dbReference>
<evidence type="ECO:0000256" key="5">
    <source>
        <dbReference type="ARBA" id="ARBA00022989"/>
    </source>
</evidence>
<dbReference type="GO" id="GO:0033185">
    <property type="term" value="C:dolichol-phosphate-mannose synthase complex"/>
    <property type="evidence" value="ECO:0007669"/>
    <property type="project" value="TreeGrafter"/>
</dbReference>
<comment type="function">
    <text evidence="7">Regulatory subunit of the dolichol-phosphate mannose (DPM) synthase complex; essential for the ER localization.</text>
</comment>
<comment type="subcellular location">
    <subcellularLocation>
        <location evidence="1 7">Endoplasmic reticulum membrane</location>
        <topology evidence="1 7">Multi-pass membrane protein</topology>
    </subcellularLocation>
</comment>
<proteinExistence type="inferred from homology"/>
<sequence length="102" mass="11590">MSRSINQTRMQAMPNRLVGLLILLISLTLFGSYTLWSIVLPFLPNDSPIHLWIPDRRWTIAIPSFVLVLGLGTIGIYIGMLLRKDALDDLSQQNVFSHNKNQ</sequence>
<dbReference type="AlphaFoldDB" id="A0AAJ5C3V7"/>
<accession>A0AAJ5C3V7</accession>
<comment type="similarity">
    <text evidence="2 7">Belongs to the DPM2 family.</text>
</comment>
<keyword evidence="9" id="KW-1185">Reference proteome</keyword>
<protein>
    <recommendedName>
        <fullName evidence="7">Dolichol phosphate-mannose biosynthesis regulatory protein</fullName>
    </recommendedName>
</protein>
<comment type="pathway">
    <text evidence="7">Protein modification; protein glycosylation.</text>
</comment>
<organism evidence="8 9">
    <name type="scientific">Melanopsichium pennsylvanicum</name>
    <dbReference type="NCBI Taxonomy" id="63383"/>
    <lineage>
        <taxon>Eukaryota</taxon>
        <taxon>Fungi</taxon>
        <taxon>Dikarya</taxon>
        <taxon>Basidiomycota</taxon>
        <taxon>Ustilaginomycotina</taxon>
        <taxon>Ustilaginomycetes</taxon>
        <taxon>Ustilaginales</taxon>
        <taxon>Ustilaginaceae</taxon>
        <taxon>Melanopsichium</taxon>
    </lineage>
</organism>
<dbReference type="PANTHER" id="PTHR15039:SF11">
    <property type="entry name" value="DOLICHOL PHOSPHATE-MANNOSE BIOSYNTHESIS REGULATORY PROTEIN"/>
    <property type="match status" value="1"/>
</dbReference>
<evidence type="ECO:0000256" key="6">
    <source>
        <dbReference type="ARBA" id="ARBA00023136"/>
    </source>
</evidence>
<evidence type="ECO:0000256" key="1">
    <source>
        <dbReference type="ARBA" id="ARBA00004477"/>
    </source>
</evidence>
<keyword evidence="4 7" id="KW-0256">Endoplasmic reticulum</keyword>
<dbReference type="GO" id="GO:0006506">
    <property type="term" value="P:GPI anchor biosynthetic process"/>
    <property type="evidence" value="ECO:0007669"/>
    <property type="project" value="TreeGrafter"/>
</dbReference>
<dbReference type="Proteomes" id="UP001294444">
    <property type="component" value="Unassembled WGS sequence"/>
</dbReference>
<dbReference type="GO" id="GO:0030234">
    <property type="term" value="F:enzyme regulator activity"/>
    <property type="evidence" value="ECO:0007669"/>
    <property type="project" value="UniProtKB-UniRule"/>
</dbReference>
<comment type="subunit">
    <text evidence="7">Component of the dolichol-phosphate mannose (DPM) synthase complex.</text>
</comment>
<dbReference type="EMBL" id="OAPG01000003">
    <property type="protein sequence ID" value="SNX83025.1"/>
    <property type="molecule type" value="Genomic_DNA"/>
</dbReference>
<comment type="caution">
    <text evidence="8">The sequence shown here is derived from an EMBL/GenBank/DDBJ whole genome shotgun (WGS) entry which is preliminary data.</text>
</comment>
<evidence type="ECO:0000256" key="7">
    <source>
        <dbReference type="RuleBase" id="RU365084"/>
    </source>
</evidence>
<evidence type="ECO:0000256" key="4">
    <source>
        <dbReference type="ARBA" id="ARBA00022824"/>
    </source>
</evidence>
<keyword evidence="6 7" id="KW-0472">Membrane</keyword>
<evidence type="ECO:0000313" key="8">
    <source>
        <dbReference type="EMBL" id="SNX83025.1"/>
    </source>
</evidence>
<comment type="caution">
    <text evidence="7">Lacks conserved residue(s) required for the propagation of feature annotation.</text>
</comment>
<evidence type="ECO:0000256" key="3">
    <source>
        <dbReference type="ARBA" id="ARBA00022692"/>
    </source>
</evidence>
<keyword evidence="5 7" id="KW-1133">Transmembrane helix</keyword>
<dbReference type="GO" id="GO:0180047">
    <property type="term" value="P:dolichol phosphate mannose biosynthetic process"/>
    <property type="evidence" value="ECO:0007669"/>
    <property type="project" value="InterPro"/>
</dbReference>
<evidence type="ECO:0000313" key="9">
    <source>
        <dbReference type="Proteomes" id="UP001294444"/>
    </source>
</evidence>
<dbReference type="Pfam" id="PF07297">
    <property type="entry name" value="DPM2"/>
    <property type="match status" value="1"/>
</dbReference>
<keyword evidence="3 7" id="KW-0812">Transmembrane</keyword>
<name>A0AAJ5C3V7_9BASI</name>
<reference evidence="8" key="1">
    <citation type="submission" date="2023-10" db="EMBL/GenBank/DDBJ databases">
        <authorList>
            <person name="Guldener U."/>
        </authorList>
    </citation>
    <scope>NUCLEOTIDE SEQUENCE</scope>
    <source>
        <strain evidence="8">Mp4</strain>
    </source>
</reference>
<feature type="transmembrane region" description="Helical" evidence="7">
    <location>
        <begin position="61"/>
        <end position="82"/>
    </location>
</feature>
<evidence type="ECO:0000256" key="2">
    <source>
        <dbReference type="ARBA" id="ARBA00005478"/>
    </source>
</evidence>
<dbReference type="GO" id="GO:0005789">
    <property type="term" value="C:endoplasmic reticulum membrane"/>
    <property type="evidence" value="ECO:0007669"/>
    <property type="project" value="UniProtKB-SubCell"/>
</dbReference>
<gene>
    <name evidence="8" type="ORF">MEPE_01731</name>
</gene>